<keyword evidence="1" id="KW-0472">Membrane</keyword>
<name>A0AAE1GCE5_PETCI</name>
<reference evidence="3" key="1">
    <citation type="submission" date="2023-10" db="EMBL/GenBank/DDBJ databases">
        <title>Genome assemblies of two species of porcelain crab, Petrolisthes cinctipes and Petrolisthes manimaculis (Anomura: Porcellanidae).</title>
        <authorList>
            <person name="Angst P."/>
        </authorList>
    </citation>
    <scope>NUCLEOTIDE SEQUENCE</scope>
    <source>
        <strain evidence="3">PB745_01</strain>
        <tissue evidence="3">Gill</tissue>
    </source>
</reference>
<dbReference type="EMBL" id="JAWQEG010000199">
    <property type="protein sequence ID" value="KAK3893544.1"/>
    <property type="molecule type" value="Genomic_DNA"/>
</dbReference>
<evidence type="ECO:0000256" key="1">
    <source>
        <dbReference type="SAM" id="Phobius"/>
    </source>
</evidence>
<evidence type="ECO:0000313" key="2">
    <source>
        <dbReference type="EMBL" id="KAK3881562.1"/>
    </source>
</evidence>
<gene>
    <name evidence="4" type="ORF">Pcinc_002609</name>
    <name evidence="3" type="ORF">Pcinc_008910</name>
    <name evidence="2" type="ORF">Pcinc_013992</name>
</gene>
<evidence type="ECO:0000313" key="5">
    <source>
        <dbReference type="Proteomes" id="UP001286313"/>
    </source>
</evidence>
<keyword evidence="1" id="KW-0812">Transmembrane</keyword>
<dbReference type="EMBL" id="JAWQEG010001202">
    <property type="protein sequence ID" value="KAK3881562.1"/>
    <property type="molecule type" value="Genomic_DNA"/>
</dbReference>
<dbReference type="Proteomes" id="UP001286313">
    <property type="component" value="Unassembled WGS sequence"/>
</dbReference>
<sequence length="79" mass="8964">MMEAGLLSFWTEDVLNTRKFRARQNQRLEEQFEELINITQDSGEVVLTVQQLLGAFLMLGLGSILGCIILISEIFGNFN</sequence>
<feature type="transmembrane region" description="Helical" evidence="1">
    <location>
        <begin position="52"/>
        <end position="75"/>
    </location>
</feature>
<protein>
    <submittedName>
        <fullName evidence="3">Uncharacterized protein</fullName>
    </submittedName>
</protein>
<keyword evidence="1" id="KW-1133">Transmembrane helix</keyword>
<organism evidence="3 5">
    <name type="scientific">Petrolisthes cinctipes</name>
    <name type="common">Flat porcelain crab</name>
    <dbReference type="NCBI Taxonomy" id="88211"/>
    <lineage>
        <taxon>Eukaryota</taxon>
        <taxon>Metazoa</taxon>
        <taxon>Ecdysozoa</taxon>
        <taxon>Arthropoda</taxon>
        <taxon>Crustacea</taxon>
        <taxon>Multicrustacea</taxon>
        <taxon>Malacostraca</taxon>
        <taxon>Eumalacostraca</taxon>
        <taxon>Eucarida</taxon>
        <taxon>Decapoda</taxon>
        <taxon>Pleocyemata</taxon>
        <taxon>Anomura</taxon>
        <taxon>Galatheoidea</taxon>
        <taxon>Porcellanidae</taxon>
        <taxon>Petrolisthes</taxon>
    </lineage>
</organism>
<accession>A0AAE1GCE5</accession>
<comment type="caution">
    <text evidence="3">The sequence shown here is derived from an EMBL/GenBank/DDBJ whole genome shotgun (WGS) entry which is preliminary data.</text>
</comment>
<evidence type="ECO:0000313" key="3">
    <source>
        <dbReference type="EMBL" id="KAK3887028.1"/>
    </source>
</evidence>
<evidence type="ECO:0000313" key="4">
    <source>
        <dbReference type="EMBL" id="KAK3893544.1"/>
    </source>
</evidence>
<dbReference type="EMBL" id="JAWQEG010000654">
    <property type="protein sequence ID" value="KAK3887028.1"/>
    <property type="molecule type" value="Genomic_DNA"/>
</dbReference>
<dbReference type="AlphaFoldDB" id="A0AAE1GCE5"/>
<proteinExistence type="predicted"/>
<keyword evidence="5" id="KW-1185">Reference proteome</keyword>